<organism evidence="4 5">
    <name type="scientific">Paenibacillus xerothermodurans</name>
    <dbReference type="NCBI Taxonomy" id="1977292"/>
    <lineage>
        <taxon>Bacteria</taxon>
        <taxon>Bacillati</taxon>
        <taxon>Bacillota</taxon>
        <taxon>Bacilli</taxon>
        <taxon>Bacillales</taxon>
        <taxon>Paenibacillaceae</taxon>
        <taxon>Paenibacillus</taxon>
    </lineage>
</organism>
<feature type="region of interest" description="Disordered" evidence="2">
    <location>
        <begin position="409"/>
        <end position="435"/>
    </location>
</feature>
<dbReference type="Pfam" id="PF04909">
    <property type="entry name" value="Amidohydro_2"/>
    <property type="match status" value="1"/>
</dbReference>
<dbReference type="InterPro" id="IPR006680">
    <property type="entry name" value="Amidohydro-rel"/>
</dbReference>
<dbReference type="GO" id="GO:0016787">
    <property type="term" value="F:hydrolase activity"/>
    <property type="evidence" value="ECO:0007669"/>
    <property type="project" value="UniProtKB-KW"/>
</dbReference>
<comment type="caution">
    <text evidence="4">The sequence shown here is derived from an EMBL/GenBank/DDBJ whole genome shotgun (WGS) entry which is preliminary data.</text>
</comment>
<dbReference type="Gene3D" id="3.20.20.140">
    <property type="entry name" value="Metal-dependent hydrolases"/>
    <property type="match status" value="1"/>
</dbReference>
<dbReference type="GO" id="GO:0019748">
    <property type="term" value="P:secondary metabolic process"/>
    <property type="evidence" value="ECO:0007669"/>
    <property type="project" value="TreeGrafter"/>
</dbReference>
<sequence>MMEHTTITTARVKSKSALKHSLIDCDFHQTLKSFDDLKPYMPRVWWPRLSAPEATLPITIFKPIPLSRRDASPGDGLPAGSDPQYAITDALDRYNISRAILTGSLLTVSAHNNPDYAAAVASAFNDYTLDTWLPTDDRWLASILVANQDPITAAREIDRLGSHPRVVQVIMAVSSREPYGQRRFYPIYEAAVRNNLVVALHGGGEGDGINPPISAVGMPTTNFERHNILAIHHMSQLNSIVCEGVFETFPTLKIAFIEGGLAWVPHLMWRMDKNFRGMRGEVPWLRMKPSEYIIEHCRFTTQPIEEPDNEELIQMLRMMRVEKTVMFATDYPHWDNDSPTFVLNKLPEDMRRRVACENAAELYGLHVDELTQGDGGTNCKGSACTDRDRIHLTGSDGINLTSTELTDRDRMNLTGSDDINHTGSERSVGKAGDAR</sequence>
<dbReference type="InterPro" id="IPR032465">
    <property type="entry name" value="ACMSD"/>
</dbReference>
<evidence type="ECO:0000313" key="4">
    <source>
        <dbReference type="EMBL" id="PZE20262.1"/>
    </source>
</evidence>
<proteinExistence type="predicted"/>
<dbReference type="OrthoDB" id="9777673at2"/>
<dbReference type="RefSeq" id="WP_089200631.1">
    <property type="nucleotide sequence ID" value="NZ_NHRJ02000008.1"/>
</dbReference>
<dbReference type="Proteomes" id="UP000214746">
    <property type="component" value="Unassembled WGS sequence"/>
</dbReference>
<evidence type="ECO:0000313" key="5">
    <source>
        <dbReference type="Proteomes" id="UP000214746"/>
    </source>
</evidence>
<dbReference type="EMBL" id="NHRJ02000008">
    <property type="protein sequence ID" value="PZE20262.1"/>
    <property type="molecule type" value="Genomic_DNA"/>
</dbReference>
<dbReference type="SUPFAM" id="SSF51556">
    <property type="entry name" value="Metallo-dependent hydrolases"/>
    <property type="match status" value="1"/>
</dbReference>
<dbReference type="GO" id="GO:0016831">
    <property type="term" value="F:carboxy-lyase activity"/>
    <property type="evidence" value="ECO:0007669"/>
    <property type="project" value="InterPro"/>
</dbReference>
<keyword evidence="5" id="KW-1185">Reference proteome</keyword>
<dbReference type="GO" id="GO:0005737">
    <property type="term" value="C:cytoplasm"/>
    <property type="evidence" value="ECO:0007669"/>
    <property type="project" value="TreeGrafter"/>
</dbReference>
<accession>A0A2W1NXB6</accession>
<gene>
    <name evidence="4" type="ORF">CBW46_014020</name>
</gene>
<evidence type="ECO:0000256" key="2">
    <source>
        <dbReference type="SAM" id="MobiDB-lite"/>
    </source>
</evidence>
<feature type="domain" description="Amidohydrolase-related" evidence="3">
    <location>
        <begin position="23"/>
        <end position="365"/>
    </location>
</feature>
<name>A0A2W1NXB6_PAEXE</name>
<dbReference type="InterPro" id="IPR032466">
    <property type="entry name" value="Metal_Hydrolase"/>
</dbReference>
<protein>
    <submittedName>
        <fullName evidence="4">Amidohydrolase</fullName>
    </submittedName>
</protein>
<evidence type="ECO:0000259" key="3">
    <source>
        <dbReference type="Pfam" id="PF04909"/>
    </source>
</evidence>
<keyword evidence="1" id="KW-0456">Lyase</keyword>
<reference evidence="4" key="1">
    <citation type="submission" date="2018-06" db="EMBL/GenBank/DDBJ databases">
        <title>Paenibacillus xerothermodurans sp. nov. an extremely dry heat resistant spore forming bacterium isolated from the soil of Cape Canaveral, Florida.</title>
        <authorList>
            <person name="Seuylemezian A."/>
            <person name="Kaur N."/>
            <person name="Patil P."/>
            <person name="Patil P."/>
            <person name="Mayilraj S."/>
            <person name="Vaishampayan P."/>
        </authorList>
    </citation>
    <scope>NUCLEOTIDE SEQUENCE [LARGE SCALE GENOMIC DNA]</scope>
    <source>
        <strain evidence="4">ATCC 27380</strain>
    </source>
</reference>
<evidence type="ECO:0000256" key="1">
    <source>
        <dbReference type="ARBA" id="ARBA00023239"/>
    </source>
</evidence>
<dbReference type="AlphaFoldDB" id="A0A2W1NXB6"/>
<dbReference type="PANTHER" id="PTHR21240:SF28">
    <property type="entry name" value="ISO-OROTATE DECARBOXYLASE (EUROFUNG)"/>
    <property type="match status" value="1"/>
</dbReference>
<feature type="compositionally biased region" description="Basic and acidic residues" evidence="2">
    <location>
        <begin position="418"/>
        <end position="435"/>
    </location>
</feature>
<dbReference type="PANTHER" id="PTHR21240">
    <property type="entry name" value="2-AMINO-3-CARBOXYLMUCONATE-6-SEMIALDEHYDE DECARBOXYLASE"/>
    <property type="match status" value="1"/>
</dbReference>